<dbReference type="SMART" id="SM00052">
    <property type="entry name" value="EAL"/>
    <property type="match status" value="1"/>
</dbReference>
<dbReference type="Gene3D" id="3.20.20.450">
    <property type="entry name" value="EAL domain"/>
    <property type="match status" value="1"/>
</dbReference>
<dbReference type="Pfam" id="PF00990">
    <property type="entry name" value="GGDEF"/>
    <property type="match status" value="1"/>
</dbReference>
<dbReference type="Pfam" id="PF00563">
    <property type="entry name" value="EAL"/>
    <property type="match status" value="1"/>
</dbReference>
<organism evidence="3 4">
    <name type="scientific">Proteiniclasticum aestuarii</name>
    <dbReference type="NCBI Taxonomy" id="2817862"/>
    <lineage>
        <taxon>Bacteria</taxon>
        <taxon>Bacillati</taxon>
        <taxon>Bacillota</taxon>
        <taxon>Clostridia</taxon>
        <taxon>Eubacteriales</taxon>
        <taxon>Clostridiaceae</taxon>
        <taxon>Proteiniclasticum</taxon>
    </lineage>
</organism>
<dbReference type="PANTHER" id="PTHR33121">
    <property type="entry name" value="CYCLIC DI-GMP PHOSPHODIESTERASE PDEF"/>
    <property type="match status" value="1"/>
</dbReference>
<dbReference type="Proteomes" id="UP000664218">
    <property type="component" value="Unassembled WGS sequence"/>
</dbReference>
<reference evidence="3" key="1">
    <citation type="submission" date="2021-03" db="EMBL/GenBank/DDBJ databases">
        <title>Proteiniclasticum marinus sp. nov., isolated from tidal flat sediment.</title>
        <authorList>
            <person name="Namirimu T."/>
            <person name="Yang J.-A."/>
            <person name="Yang S.-H."/>
            <person name="Kim Y.-J."/>
            <person name="Kwon K.K."/>
        </authorList>
    </citation>
    <scope>NUCLEOTIDE SEQUENCE</scope>
    <source>
        <strain evidence="3">SCR006</strain>
    </source>
</reference>
<dbReference type="InterPro" id="IPR035919">
    <property type="entry name" value="EAL_sf"/>
</dbReference>
<name>A0A939HEV9_9CLOT</name>
<feature type="transmembrane region" description="Helical" evidence="1">
    <location>
        <begin position="253"/>
        <end position="277"/>
    </location>
</feature>
<proteinExistence type="predicted"/>
<dbReference type="GO" id="GO:0071111">
    <property type="term" value="F:cyclic-guanylate-specific phosphodiesterase activity"/>
    <property type="evidence" value="ECO:0007669"/>
    <property type="project" value="InterPro"/>
</dbReference>
<evidence type="ECO:0000256" key="1">
    <source>
        <dbReference type="SAM" id="Phobius"/>
    </source>
</evidence>
<gene>
    <name evidence="3" type="ORF">J3A84_13430</name>
</gene>
<evidence type="ECO:0000313" key="3">
    <source>
        <dbReference type="EMBL" id="MBO1266033.1"/>
    </source>
</evidence>
<comment type="caution">
    <text evidence="3">The sequence shown here is derived from an EMBL/GenBank/DDBJ whole genome shotgun (WGS) entry which is preliminary data.</text>
</comment>
<dbReference type="PROSITE" id="PS50883">
    <property type="entry name" value="EAL"/>
    <property type="match status" value="1"/>
</dbReference>
<sequence>MIHTFSDYIRDEMVRNANYTAKSYSHTLEKNIEAYEAVTELIEDKIEAAGNGVINARNPENLDLAVVAEKMNVDSIDVYSPEGIVVSSAYPKNVGWSVYEGHPVYDFYTSDLTSFLGPVRTNTISNLDYKYGYFRMADGGFVQVGVSADHINSFVDNFEMINNFNRMKNGNNLLHLTFIDNNYQVLASTESDRIGKIFEESEIIEGIDQENEAGTYSTIGEEEVYQVFVPIFNENGRQGTLAVAQSVKDTEELLSRLTGVSLLILFFVYGALLSLFGSSYRRFRNLMNLAYFDQSTKLPNEEYLRTILTDEKNLIQSTKKALILVKHIHYKTHHFENPYESIAQIVGRIGRTIPGLVNYPVQVFNLSEDKFILLAEDYNSKLELITLVEEVTNLSRENFNLHGTIEYMNIKFGITELDDNRKSMEQLLKETAVSLSSVGEKDEVNYAFFSYHTGRKLQMEDMVVSELKEIINDESSGGVHLLYQPIISMKDGSVSSFEALARFTSKKYGKVPPEKFIEIAEKNNLMIPLGNLIFAQAARYAKKMYEKGYSHVRVSVNISAIQLLHEDFLKDILRISEQEGISGGHIILEIEESVLIDNFKEMNKKLQEIREHGFLIALDNFGTSYSSLRSLKELNVDILKIDKAFIDPISPGDTSEYITTDIISLAHRLGLSVVAEGVELESQMEYLFYADCDCVQGYICGRPAKPEEASLTLIASPNSCWVRVMRRKFPIITTEDSGSDEVDGEPVY</sequence>
<dbReference type="PROSITE" id="PS50890">
    <property type="entry name" value="PUA"/>
    <property type="match status" value="1"/>
</dbReference>
<keyword evidence="4" id="KW-1185">Reference proteome</keyword>
<dbReference type="InterPro" id="IPR000160">
    <property type="entry name" value="GGDEF_dom"/>
</dbReference>
<evidence type="ECO:0000259" key="2">
    <source>
        <dbReference type="PROSITE" id="PS50883"/>
    </source>
</evidence>
<dbReference type="RefSeq" id="WP_207600555.1">
    <property type="nucleotide sequence ID" value="NZ_JAFNJU010000011.1"/>
</dbReference>
<dbReference type="InterPro" id="IPR029151">
    <property type="entry name" value="Sensor-like_sf"/>
</dbReference>
<dbReference type="InterPro" id="IPR001633">
    <property type="entry name" value="EAL_dom"/>
</dbReference>
<dbReference type="SUPFAM" id="SSF103190">
    <property type="entry name" value="Sensory domain-like"/>
    <property type="match status" value="1"/>
</dbReference>
<dbReference type="CDD" id="cd01948">
    <property type="entry name" value="EAL"/>
    <property type="match status" value="1"/>
</dbReference>
<dbReference type="PANTHER" id="PTHR33121:SF70">
    <property type="entry name" value="SIGNALING PROTEIN YKOW"/>
    <property type="match status" value="1"/>
</dbReference>
<keyword evidence="1" id="KW-1133">Transmembrane helix</keyword>
<dbReference type="InterPro" id="IPR050706">
    <property type="entry name" value="Cyclic-di-GMP_PDE-like"/>
</dbReference>
<keyword evidence="1" id="KW-0472">Membrane</keyword>
<dbReference type="InterPro" id="IPR043128">
    <property type="entry name" value="Rev_trsase/Diguanyl_cyclase"/>
</dbReference>
<keyword evidence="1" id="KW-0812">Transmembrane</keyword>
<dbReference type="Gene3D" id="3.30.70.270">
    <property type="match status" value="1"/>
</dbReference>
<feature type="domain" description="EAL" evidence="2">
    <location>
        <begin position="460"/>
        <end position="717"/>
    </location>
</feature>
<evidence type="ECO:0000313" key="4">
    <source>
        <dbReference type="Proteomes" id="UP000664218"/>
    </source>
</evidence>
<protein>
    <submittedName>
        <fullName evidence="3">EAL domain-containing protein</fullName>
    </submittedName>
</protein>
<dbReference type="SUPFAM" id="SSF141868">
    <property type="entry name" value="EAL domain-like"/>
    <property type="match status" value="1"/>
</dbReference>
<accession>A0A939HEV9</accession>
<dbReference type="EMBL" id="JAFNJU010000011">
    <property type="protein sequence ID" value="MBO1266033.1"/>
    <property type="molecule type" value="Genomic_DNA"/>
</dbReference>
<dbReference type="AlphaFoldDB" id="A0A939HEV9"/>